<accession>A0A318KU29</accession>
<sequence length="85" mass="10240">MLLMPILIINWVTTRLYLIQSKHLNQNLKEKFYQNLIQNLLMNSVKINQLKMKYLIMLHTRSSMEKFQADKSYVIALRILEKSQE</sequence>
<evidence type="ECO:0000313" key="2">
    <source>
        <dbReference type="Proteomes" id="UP000247555"/>
    </source>
</evidence>
<reference evidence="1 2" key="1">
    <citation type="submission" date="2018-05" db="EMBL/GenBank/DDBJ databases">
        <title>Genomic Encyclopedia of Type Strains, Phase IV (KMG-IV): sequencing the most valuable type-strain genomes for metagenomic binning, comparative biology and taxonomic classification.</title>
        <authorList>
            <person name="Goeker M."/>
        </authorList>
    </citation>
    <scope>NUCLEOTIDE SEQUENCE [LARGE SCALE GENOMIC DNA]</scope>
    <source>
        <strain evidence="1 2">DSM 29661</strain>
    </source>
</reference>
<name>A0A318KU29_9NEIS</name>
<proteinExistence type="predicted"/>
<evidence type="ECO:0000313" key="1">
    <source>
        <dbReference type="EMBL" id="PXX79205.1"/>
    </source>
</evidence>
<dbReference type="EMBL" id="QJKI01000008">
    <property type="protein sequence ID" value="PXX79205.1"/>
    <property type="molecule type" value="Genomic_DNA"/>
</dbReference>
<keyword evidence="2" id="KW-1185">Reference proteome</keyword>
<gene>
    <name evidence="1" type="ORF">DFR34_10897</name>
</gene>
<comment type="caution">
    <text evidence="1">The sequence shown here is derived from an EMBL/GenBank/DDBJ whole genome shotgun (WGS) entry which is preliminary data.</text>
</comment>
<protein>
    <submittedName>
        <fullName evidence="1">Uncharacterized protein</fullName>
    </submittedName>
</protein>
<dbReference type="AlphaFoldDB" id="A0A318KU29"/>
<dbReference type="Proteomes" id="UP000247555">
    <property type="component" value="Unassembled WGS sequence"/>
</dbReference>
<organism evidence="1 2">
    <name type="scientific">Rivihabitans pingtungensis</name>
    <dbReference type="NCBI Taxonomy" id="1054498"/>
    <lineage>
        <taxon>Bacteria</taxon>
        <taxon>Pseudomonadati</taxon>
        <taxon>Pseudomonadota</taxon>
        <taxon>Betaproteobacteria</taxon>
        <taxon>Neisseriales</taxon>
        <taxon>Aquaspirillaceae</taxon>
        <taxon>Rivihabitans</taxon>
    </lineage>
</organism>